<evidence type="ECO:0000313" key="2">
    <source>
        <dbReference type="EMBL" id="KAJ3611596.1"/>
    </source>
</evidence>
<evidence type="ECO:0000313" key="3">
    <source>
        <dbReference type="Proteomes" id="UP001148018"/>
    </source>
</evidence>
<name>A0A9Q0ETH9_9TELE</name>
<organism evidence="2 3">
    <name type="scientific">Muraenolepis orangiensis</name>
    <name type="common">Patagonian moray cod</name>
    <dbReference type="NCBI Taxonomy" id="630683"/>
    <lineage>
        <taxon>Eukaryota</taxon>
        <taxon>Metazoa</taxon>
        <taxon>Chordata</taxon>
        <taxon>Craniata</taxon>
        <taxon>Vertebrata</taxon>
        <taxon>Euteleostomi</taxon>
        <taxon>Actinopterygii</taxon>
        <taxon>Neopterygii</taxon>
        <taxon>Teleostei</taxon>
        <taxon>Neoteleostei</taxon>
        <taxon>Acanthomorphata</taxon>
        <taxon>Zeiogadaria</taxon>
        <taxon>Gadariae</taxon>
        <taxon>Gadiformes</taxon>
        <taxon>Muraenolepidoidei</taxon>
        <taxon>Muraenolepididae</taxon>
        <taxon>Muraenolepis</taxon>
    </lineage>
</organism>
<proteinExistence type="predicted"/>
<protein>
    <submittedName>
        <fullName evidence="2">Uncharacterized protein</fullName>
    </submittedName>
</protein>
<keyword evidence="3" id="KW-1185">Reference proteome</keyword>
<dbReference type="Proteomes" id="UP001148018">
    <property type="component" value="Unassembled WGS sequence"/>
</dbReference>
<reference evidence="2" key="1">
    <citation type="submission" date="2022-07" db="EMBL/GenBank/DDBJ databases">
        <title>Chromosome-level genome of Muraenolepis orangiensis.</title>
        <authorList>
            <person name="Kim J."/>
        </authorList>
    </citation>
    <scope>NUCLEOTIDE SEQUENCE</scope>
    <source>
        <strain evidence="2">KU_S4_2022</strain>
        <tissue evidence="2">Muscle</tissue>
    </source>
</reference>
<sequence length="82" mass="8767">MLVWRSEEKEDGETLSGDHVSMTTCTDETLLSGGVVLKVVLTVCEWSRERSGTAVLSGVFDPSCTAAAPSPQGPSLRQREPS</sequence>
<accession>A0A9Q0ETH9</accession>
<gene>
    <name evidence="2" type="ORF">NHX12_021611</name>
</gene>
<feature type="region of interest" description="Disordered" evidence="1">
    <location>
        <begin position="1"/>
        <end position="20"/>
    </location>
</feature>
<dbReference type="AlphaFoldDB" id="A0A9Q0ETH9"/>
<evidence type="ECO:0000256" key="1">
    <source>
        <dbReference type="SAM" id="MobiDB-lite"/>
    </source>
</evidence>
<comment type="caution">
    <text evidence="2">The sequence shown here is derived from an EMBL/GenBank/DDBJ whole genome shotgun (WGS) entry which is preliminary data.</text>
</comment>
<dbReference type="EMBL" id="JANIIK010000037">
    <property type="protein sequence ID" value="KAJ3611596.1"/>
    <property type="molecule type" value="Genomic_DNA"/>
</dbReference>